<comment type="subcellular location">
    <subcellularLocation>
        <location evidence="5">Cell inner membrane</location>
        <topology evidence="5">Single-pass membrane protein</topology>
        <orientation evidence="5">Periplasmic side</orientation>
    </subcellularLocation>
    <subcellularLocation>
        <location evidence="1">Membrane</location>
        <topology evidence="1">Single-pass membrane protein</topology>
    </subcellularLocation>
</comment>
<keyword evidence="3" id="KW-1133">Transmembrane helix</keyword>
<accession>A0A266NB36</accession>
<organism evidence="8 9">
    <name type="scientific">Pseudomonas lundensis</name>
    <dbReference type="NCBI Taxonomy" id="86185"/>
    <lineage>
        <taxon>Bacteria</taxon>
        <taxon>Pseudomonadati</taxon>
        <taxon>Pseudomonadota</taxon>
        <taxon>Gammaproteobacteria</taxon>
        <taxon>Pseudomonadales</taxon>
        <taxon>Pseudomonadaceae</taxon>
        <taxon>Pseudomonas</taxon>
    </lineage>
</organism>
<dbReference type="OrthoDB" id="7032307at2"/>
<dbReference type="GO" id="GO:0015031">
    <property type="term" value="P:protein transport"/>
    <property type="evidence" value="ECO:0007669"/>
    <property type="project" value="UniProtKB-UniRule"/>
</dbReference>
<keyword evidence="5" id="KW-0735">Signal-anchor</keyword>
<dbReference type="InterPro" id="IPR003538">
    <property type="entry name" value="TonB"/>
</dbReference>
<evidence type="ECO:0000259" key="7">
    <source>
        <dbReference type="PROSITE" id="PS52015"/>
    </source>
</evidence>
<dbReference type="InterPro" id="IPR006260">
    <property type="entry name" value="TonB/TolA_C"/>
</dbReference>
<comment type="similarity">
    <text evidence="5">Belongs to the TonB family.</text>
</comment>
<dbReference type="PROSITE" id="PS52015">
    <property type="entry name" value="TONB_CTD"/>
    <property type="match status" value="1"/>
</dbReference>
<dbReference type="Gene3D" id="3.30.2420.10">
    <property type="entry name" value="TonB"/>
    <property type="match status" value="1"/>
</dbReference>
<dbReference type="GO" id="GO:0005886">
    <property type="term" value="C:plasma membrane"/>
    <property type="evidence" value="ECO:0007669"/>
    <property type="project" value="UniProtKB-SubCell"/>
</dbReference>
<gene>
    <name evidence="8" type="ORF">CJF39_09980</name>
</gene>
<evidence type="ECO:0000313" key="9">
    <source>
        <dbReference type="Proteomes" id="UP000215788"/>
    </source>
</evidence>
<keyword evidence="6" id="KW-0732">Signal</keyword>
<sequence>MKSLVGLFVLMMSLKALAGDSAPTLQYQVKPVYPKELQRIGLPGEVRTRFKVNPDGSVADLEILYSTHPEFAGAALKAMSEWRFSAWKQEEGGPKHMVFFSPLVFTVSDTPEALGNMRHFDLKGATCRTLNNEVSRFNWRNLNVLSGGLTLFMVTRNRLIDLYIAKKLSTEQLSETLFDLAQGMAQTIKTCQAKPGSLFLDALAESVKARLVVTGHKDQLQLADKPL</sequence>
<evidence type="ECO:0000256" key="4">
    <source>
        <dbReference type="ARBA" id="ARBA00023136"/>
    </source>
</evidence>
<reference evidence="8 9" key="1">
    <citation type="submission" date="2017-08" db="EMBL/GenBank/DDBJ databases">
        <title>Genomic and metabolic characterisation of spoilage-associated Pseudomonas species.</title>
        <authorList>
            <person name="Stanborough T."/>
            <person name="Fegan N."/>
            <person name="Powell S.M."/>
            <person name="Singh T."/>
            <person name="Tamplin M.L."/>
            <person name="Chandry P.S."/>
        </authorList>
    </citation>
    <scope>NUCLEOTIDE SEQUENCE [LARGE SCALE GENOMIC DNA]</scope>
    <source>
        <strain evidence="8 9">L1802</strain>
    </source>
</reference>
<keyword evidence="5" id="KW-0813">Transport</keyword>
<feature type="domain" description="TonB C-terminal" evidence="7">
    <location>
        <begin position="18"/>
        <end position="114"/>
    </location>
</feature>
<dbReference type="RefSeq" id="WP_094993263.1">
    <property type="nucleotide sequence ID" value="NZ_NQKI01000012.1"/>
</dbReference>
<evidence type="ECO:0000256" key="2">
    <source>
        <dbReference type="ARBA" id="ARBA00022692"/>
    </source>
</evidence>
<dbReference type="SUPFAM" id="SSF74653">
    <property type="entry name" value="TolA/TonB C-terminal domain"/>
    <property type="match status" value="1"/>
</dbReference>
<evidence type="ECO:0000256" key="1">
    <source>
        <dbReference type="ARBA" id="ARBA00004167"/>
    </source>
</evidence>
<protein>
    <recommendedName>
        <fullName evidence="5">Protein TonB</fullName>
    </recommendedName>
</protein>
<dbReference type="GO" id="GO:0055085">
    <property type="term" value="P:transmembrane transport"/>
    <property type="evidence" value="ECO:0007669"/>
    <property type="project" value="InterPro"/>
</dbReference>
<dbReference type="GO" id="GO:0015891">
    <property type="term" value="P:siderophore transport"/>
    <property type="evidence" value="ECO:0007669"/>
    <property type="project" value="InterPro"/>
</dbReference>
<dbReference type="AlphaFoldDB" id="A0A266NB36"/>
<keyword evidence="4" id="KW-0472">Membrane</keyword>
<dbReference type="Proteomes" id="UP000215788">
    <property type="component" value="Unassembled WGS sequence"/>
</dbReference>
<dbReference type="EMBL" id="NQKI01000012">
    <property type="protein sequence ID" value="OZY59643.1"/>
    <property type="molecule type" value="Genomic_DNA"/>
</dbReference>
<feature type="signal peptide" evidence="6">
    <location>
        <begin position="1"/>
        <end position="18"/>
    </location>
</feature>
<dbReference type="GO" id="GO:0031992">
    <property type="term" value="F:energy transducer activity"/>
    <property type="evidence" value="ECO:0007669"/>
    <property type="project" value="InterPro"/>
</dbReference>
<proteinExistence type="inferred from homology"/>
<feature type="chain" id="PRO_5012334136" description="Protein TonB" evidence="6">
    <location>
        <begin position="19"/>
        <end position="227"/>
    </location>
</feature>
<evidence type="ECO:0000256" key="6">
    <source>
        <dbReference type="SAM" id="SignalP"/>
    </source>
</evidence>
<dbReference type="NCBIfam" id="TIGR01352">
    <property type="entry name" value="tonB_Cterm"/>
    <property type="match status" value="1"/>
</dbReference>
<keyword evidence="5" id="KW-0653">Protein transport</keyword>
<comment type="function">
    <text evidence="5">Interacts with outer membrane receptor proteins that carry out high-affinity binding and energy dependent uptake into the periplasmic space of specific substrates. It could act to transduce energy from the cytoplasmic membrane to specific energy-requiring processes in the outer membrane, resulting in the release into the periplasm of ligands bound by these outer membrane proteins.</text>
</comment>
<dbReference type="GO" id="GO:0030288">
    <property type="term" value="C:outer membrane-bounded periplasmic space"/>
    <property type="evidence" value="ECO:0007669"/>
    <property type="project" value="InterPro"/>
</dbReference>
<keyword evidence="5" id="KW-0997">Cell inner membrane</keyword>
<keyword evidence="2" id="KW-0812">Transmembrane</keyword>
<keyword evidence="5" id="KW-1003">Cell membrane</keyword>
<evidence type="ECO:0000313" key="8">
    <source>
        <dbReference type="EMBL" id="OZY59643.1"/>
    </source>
</evidence>
<dbReference type="InterPro" id="IPR037682">
    <property type="entry name" value="TonB_C"/>
</dbReference>
<dbReference type="PRINTS" id="PR01374">
    <property type="entry name" value="TONBPROTEIN"/>
</dbReference>
<evidence type="ECO:0000256" key="3">
    <source>
        <dbReference type="ARBA" id="ARBA00022989"/>
    </source>
</evidence>
<name>A0A266NB36_9PSED</name>
<dbReference type="Pfam" id="PF03544">
    <property type="entry name" value="TonB_C"/>
    <property type="match status" value="1"/>
</dbReference>
<evidence type="ECO:0000256" key="5">
    <source>
        <dbReference type="RuleBase" id="RU362123"/>
    </source>
</evidence>
<comment type="caution">
    <text evidence="8">The sequence shown here is derived from an EMBL/GenBank/DDBJ whole genome shotgun (WGS) entry which is preliminary data.</text>
</comment>